<dbReference type="InterPro" id="IPR000683">
    <property type="entry name" value="Gfo/Idh/MocA-like_OxRdtase_N"/>
</dbReference>
<keyword evidence="1" id="KW-0560">Oxidoreductase</keyword>
<protein>
    <recommendedName>
        <fullName evidence="5">Gfo/Idh/MocA-like oxidoreductase N-terminal domain-containing protein</fullName>
    </recommendedName>
</protein>
<gene>
    <name evidence="4" type="ORF">LCGC14_0018010</name>
</gene>
<evidence type="ECO:0008006" key="5">
    <source>
        <dbReference type="Google" id="ProtNLM"/>
    </source>
</evidence>
<dbReference type="SUPFAM" id="SSF55347">
    <property type="entry name" value="Glyceraldehyde-3-phosphate dehydrogenase-like, C-terminal domain"/>
    <property type="match status" value="1"/>
</dbReference>
<reference evidence="4" key="1">
    <citation type="journal article" date="2015" name="Nature">
        <title>Complex archaea that bridge the gap between prokaryotes and eukaryotes.</title>
        <authorList>
            <person name="Spang A."/>
            <person name="Saw J.H."/>
            <person name="Jorgensen S.L."/>
            <person name="Zaremba-Niedzwiedzka K."/>
            <person name="Martijn J."/>
            <person name="Lind A.E."/>
            <person name="van Eijk R."/>
            <person name="Schleper C."/>
            <person name="Guy L."/>
            <person name="Ettema T.J."/>
        </authorList>
    </citation>
    <scope>NUCLEOTIDE SEQUENCE</scope>
</reference>
<dbReference type="AlphaFoldDB" id="A0A0F9W219"/>
<dbReference type="SUPFAM" id="SSF51735">
    <property type="entry name" value="NAD(P)-binding Rossmann-fold domains"/>
    <property type="match status" value="1"/>
</dbReference>
<dbReference type="InterPro" id="IPR036291">
    <property type="entry name" value="NAD(P)-bd_dom_sf"/>
</dbReference>
<accession>A0A0F9W219</accession>
<name>A0A0F9W219_9ZZZZ</name>
<organism evidence="4">
    <name type="scientific">marine sediment metagenome</name>
    <dbReference type="NCBI Taxonomy" id="412755"/>
    <lineage>
        <taxon>unclassified sequences</taxon>
        <taxon>metagenomes</taxon>
        <taxon>ecological metagenomes</taxon>
    </lineage>
</organism>
<evidence type="ECO:0000313" key="4">
    <source>
        <dbReference type="EMBL" id="KKO11321.1"/>
    </source>
</evidence>
<proteinExistence type="predicted"/>
<dbReference type="PANTHER" id="PTHR43818">
    <property type="entry name" value="BCDNA.GH03377"/>
    <property type="match status" value="1"/>
</dbReference>
<comment type="caution">
    <text evidence="4">The sequence shown here is derived from an EMBL/GenBank/DDBJ whole genome shotgun (WGS) entry which is preliminary data.</text>
</comment>
<dbReference type="InterPro" id="IPR055170">
    <property type="entry name" value="GFO_IDH_MocA-like_dom"/>
</dbReference>
<dbReference type="GO" id="GO:0000166">
    <property type="term" value="F:nucleotide binding"/>
    <property type="evidence" value="ECO:0007669"/>
    <property type="project" value="InterPro"/>
</dbReference>
<dbReference type="Gene3D" id="3.30.360.10">
    <property type="entry name" value="Dihydrodipicolinate Reductase, domain 2"/>
    <property type="match status" value="1"/>
</dbReference>
<dbReference type="EMBL" id="LAZR01000003">
    <property type="protein sequence ID" value="KKO11321.1"/>
    <property type="molecule type" value="Genomic_DNA"/>
</dbReference>
<feature type="domain" description="Gfo/Idh/MocA-like oxidoreductase N-terminal" evidence="2">
    <location>
        <begin position="7"/>
        <end position="131"/>
    </location>
</feature>
<dbReference type="Gene3D" id="3.40.50.720">
    <property type="entry name" value="NAD(P)-binding Rossmann-like Domain"/>
    <property type="match status" value="1"/>
</dbReference>
<dbReference type="InterPro" id="IPR050463">
    <property type="entry name" value="Gfo/Idh/MocA_oxidrdct_glycsds"/>
</dbReference>
<evidence type="ECO:0000259" key="2">
    <source>
        <dbReference type="Pfam" id="PF01408"/>
    </source>
</evidence>
<dbReference type="Pfam" id="PF22725">
    <property type="entry name" value="GFO_IDH_MocA_C3"/>
    <property type="match status" value="1"/>
</dbReference>
<evidence type="ECO:0000259" key="3">
    <source>
        <dbReference type="Pfam" id="PF22725"/>
    </source>
</evidence>
<evidence type="ECO:0000256" key="1">
    <source>
        <dbReference type="ARBA" id="ARBA00023002"/>
    </source>
</evidence>
<sequence length="396" mass="43359">MAAKKTINVALIGMGFMGRTHSNAWGQVGRFFKPPVKAAMHTLFGQEAENPRAFADNFGWCNVSTDWKKTVKCPEIDLVDVATPNFMHAPVALAALKAGKNVACEKPIAGTLKDARAMADLAKTKKLKTFVWYNYRRVPAVALAHQLVKQGKVGKIRHVRAQYLQDWADESVPLAWRFDKKLAGSGAHGDLNAHIIDMTRFVTGEEITEISGAITETFIKRRKLMTGVVSGGIAGGLKSSGKSGPVTVDDCVLFLARFSGGAVASFEAARQATGNQNCNGFEINGTKGSIKFNFERMNELEFYDATSLRATQGWTTIMCTHAGDHPYVDAWWPDAHPIGYEHGFTNQAYDILRVLAGKKPTVPIPDFADAYQTQRVLEAVLLSAKKKTPVKVKDVK</sequence>
<dbReference type="Pfam" id="PF01408">
    <property type="entry name" value="GFO_IDH_MocA"/>
    <property type="match status" value="1"/>
</dbReference>
<dbReference type="GO" id="GO:0016491">
    <property type="term" value="F:oxidoreductase activity"/>
    <property type="evidence" value="ECO:0007669"/>
    <property type="project" value="UniProtKB-KW"/>
</dbReference>
<feature type="domain" description="GFO/IDH/MocA-like oxidoreductase" evidence="3">
    <location>
        <begin position="143"/>
        <end position="290"/>
    </location>
</feature>
<dbReference type="PANTHER" id="PTHR43818:SF11">
    <property type="entry name" value="BCDNA.GH03377"/>
    <property type="match status" value="1"/>
</dbReference>